<proteinExistence type="predicted"/>
<dbReference type="CDD" id="cd03392">
    <property type="entry name" value="PAP2_like_2"/>
    <property type="match status" value="1"/>
</dbReference>
<dbReference type="SMART" id="SM00014">
    <property type="entry name" value="acidPPc"/>
    <property type="match status" value="1"/>
</dbReference>
<feature type="transmembrane region" description="Helical" evidence="1">
    <location>
        <begin position="146"/>
        <end position="167"/>
    </location>
</feature>
<dbReference type="Pfam" id="PF01569">
    <property type="entry name" value="PAP2"/>
    <property type="match status" value="1"/>
</dbReference>
<gene>
    <name evidence="3" type="ORF">Ctaglu_17430</name>
</gene>
<keyword evidence="4" id="KW-1185">Reference proteome</keyword>
<dbReference type="InterPro" id="IPR000326">
    <property type="entry name" value="PAP2/HPO"/>
</dbReference>
<feature type="transmembrane region" description="Helical" evidence="1">
    <location>
        <begin position="26"/>
        <end position="43"/>
    </location>
</feature>
<dbReference type="EMBL" id="BHYK01000008">
    <property type="protein sequence ID" value="GCD10120.1"/>
    <property type="molecule type" value="Genomic_DNA"/>
</dbReference>
<evidence type="ECO:0000259" key="2">
    <source>
        <dbReference type="SMART" id="SM00014"/>
    </source>
</evidence>
<protein>
    <recommendedName>
        <fullName evidence="2">Phosphatidic acid phosphatase type 2/haloperoxidase domain-containing protein</fullName>
    </recommendedName>
</protein>
<keyword evidence="1" id="KW-1133">Transmembrane helix</keyword>
<organism evidence="3 4">
    <name type="scientific">Clostridium tagluense</name>
    <dbReference type="NCBI Taxonomy" id="360422"/>
    <lineage>
        <taxon>Bacteria</taxon>
        <taxon>Bacillati</taxon>
        <taxon>Bacillota</taxon>
        <taxon>Clostridia</taxon>
        <taxon>Eubacteriales</taxon>
        <taxon>Clostridiaceae</taxon>
        <taxon>Clostridium</taxon>
    </lineage>
</organism>
<dbReference type="OrthoDB" id="9789113at2"/>
<feature type="transmembrane region" description="Helical" evidence="1">
    <location>
        <begin position="117"/>
        <end position="140"/>
    </location>
</feature>
<dbReference type="InterPro" id="IPR036938">
    <property type="entry name" value="PAP2/HPO_sf"/>
</dbReference>
<sequence>MIYYLGNSINLGWDKFFIAISSSSDTTPQFLLTALVFIILYLFNKKVEAICCVFNIGVTGFTNLILKNTIKRNRPTGIWLMESDGYSFPSGHSSISTAIGIVLIYIIFKRIKNKKIAYFMSGFIVIYLILVGISRVYVGVHYPGDVFGGWIIAGMWSYITIVVYKFCMKKGLNKYLDKHFTIKFKMFKSK</sequence>
<keyword evidence="1" id="KW-0812">Transmembrane</keyword>
<dbReference type="Gene3D" id="1.20.144.10">
    <property type="entry name" value="Phosphatidic acid phosphatase type 2/haloperoxidase"/>
    <property type="match status" value="2"/>
</dbReference>
<evidence type="ECO:0000313" key="4">
    <source>
        <dbReference type="Proteomes" id="UP000287872"/>
    </source>
</evidence>
<keyword evidence="1" id="KW-0472">Membrane</keyword>
<feature type="domain" description="Phosphatidic acid phosphatase type 2/haloperoxidase" evidence="2">
    <location>
        <begin position="49"/>
        <end position="161"/>
    </location>
</feature>
<reference evidence="3 4" key="1">
    <citation type="submission" date="2018-11" db="EMBL/GenBank/DDBJ databases">
        <title>Genome sequencing and assembly of Clostridium tagluense strain A121.</title>
        <authorList>
            <person name="Murakami T."/>
            <person name="Segawa T."/>
            <person name="Shcherbakova V.A."/>
            <person name="Mori H."/>
            <person name="Yoshimura Y."/>
        </authorList>
    </citation>
    <scope>NUCLEOTIDE SEQUENCE [LARGE SCALE GENOMIC DNA]</scope>
    <source>
        <strain evidence="3 4">A121</strain>
    </source>
</reference>
<dbReference type="AlphaFoldDB" id="A0A401UKN6"/>
<dbReference type="Proteomes" id="UP000287872">
    <property type="component" value="Unassembled WGS sequence"/>
</dbReference>
<evidence type="ECO:0000256" key="1">
    <source>
        <dbReference type="SAM" id="Phobius"/>
    </source>
</evidence>
<accession>A0A401UKN6</accession>
<dbReference type="SUPFAM" id="SSF48317">
    <property type="entry name" value="Acid phosphatase/Vanadium-dependent haloperoxidase"/>
    <property type="match status" value="1"/>
</dbReference>
<comment type="caution">
    <text evidence="3">The sequence shown here is derived from an EMBL/GenBank/DDBJ whole genome shotgun (WGS) entry which is preliminary data.</text>
</comment>
<feature type="transmembrane region" description="Helical" evidence="1">
    <location>
        <begin position="86"/>
        <end position="108"/>
    </location>
</feature>
<dbReference type="PANTHER" id="PTHR14969">
    <property type="entry name" value="SPHINGOSINE-1-PHOSPHATE PHOSPHOHYDROLASE"/>
    <property type="match status" value="1"/>
</dbReference>
<dbReference type="RefSeq" id="WP_125000173.1">
    <property type="nucleotide sequence ID" value="NZ_BHYK01000008.1"/>
</dbReference>
<dbReference type="PANTHER" id="PTHR14969:SF13">
    <property type="entry name" value="AT30094P"/>
    <property type="match status" value="1"/>
</dbReference>
<feature type="transmembrane region" description="Helical" evidence="1">
    <location>
        <begin position="50"/>
        <end position="66"/>
    </location>
</feature>
<evidence type="ECO:0000313" key="3">
    <source>
        <dbReference type="EMBL" id="GCD10120.1"/>
    </source>
</evidence>
<name>A0A401UKN6_9CLOT</name>